<dbReference type="InterPro" id="IPR001128">
    <property type="entry name" value="Cyt_P450"/>
</dbReference>
<evidence type="ECO:0000313" key="12">
    <source>
        <dbReference type="Proteomes" id="UP000799444"/>
    </source>
</evidence>
<keyword evidence="4 8" id="KW-0479">Metal-binding</keyword>
<keyword evidence="7 9" id="KW-0503">Monooxygenase</keyword>
<evidence type="ECO:0000256" key="5">
    <source>
        <dbReference type="ARBA" id="ARBA00023002"/>
    </source>
</evidence>
<dbReference type="GO" id="GO:0020037">
    <property type="term" value="F:heme binding"/>
    <property type="evidence" value="ECO:0007669"/>
    <property type="project" value="InterPro"/>
</dbReference>
<evidence type="ECO:0000256" key="3">
    <source>
        <dbReference type="ARBA" id="ARBA00022617"/>
    </source>
</evidence>
<feature type="compositionally biased region" description="Basic residues" evidence="10">
    <location>
        <begin position="17"/>
        <end position="31"/>
    </location>
</feature>
<organism evidence="11 12">
    <name type="scientific">Polyplosphaeria fusca</name>
    <dbReference type="NCBI Taxonomy" id="682080"/>
    <lineage>
        <taxon>Eukaryota</taxon>
        <taxon>Fungi</taxon>
        <taxon>Dikarya</taxon>
        <taxon>Ascomycota</taxon>
        <taxon>Pezizomycotina</taxon>
        <taxon>Dothideomycetes</taxon>
        <taxon>Pleosporomycetidae</taxon>
        <taxon>Pleosporales</taxon>
        <taxon>Tetraplosphaeriaceae</taxon>
        <taxon>Polyplosphaeria</taxon>
    </lineage>
</organism>
<keyword evidence="3 8" id="KW-0349">Heme</keyword>
<keyword evidence="5 9" id="KW-0560">Oxidoreductase</keyword>
<evidence type="ECO:0000256" key="1">
    <source>
        <dbReference type="ARBA" id="ARBA00001971"/>
    </source>
</evidence>
<evidence type="ECO:0000256" key="4">
    <source>
        <dbReference type="ARBA" id="ARBA00022723"/>
    </source>
</evidence>
<evidence type="ECO:0000256" key="9">
    <source>
        <dbReference type="RuleBase" id="RU000461"/>
    </source>
</evidence>
<proteinExistence type="inferred from homology"/>
<dbReference type="PROSITE" id="PS00086">
    <property type="entry name" value="CYTOCHROME_P450"/>
    <property type="match status" value="1"/>
</dbReference>
<dbReference type="EMBL" id="ML996272">
    <property type="protein sequence ID" value="KAF2728640.1"/>
    <property type="molecule type" value="Genomic_DNA"/>
</dbReference>
<keyword evidence="6 8" id="KW-0408">Iron</keyword>
<dbReference type="InterPro" id="IPR050121">
    <property type="entry name" value="Cytochrome_P450_monoxygenase"/>
</dbReference>
<evidence type="ECO:0000256" key="7">
    <source>
        <dbReference type="ARBA" id="ARBA00023033"/>
    </source>
</evidence>
<reference evidence="11" key="1">
    <citation type="journal article" date="2020" name="Stud. Mycol.">
        <title>101 Dothideomycetes genomes: a test case for predicting lifestyles and emergence of pathogens.</title>
        <authorList>
            <person name="Haridas S."/>
            <person name="Albert R."/>
            <person name="Binder M."/>
            <person name="Bloem J."/>
            <person name="Labutti K."/>
            <person name="Salamov A."/>
            <person name="Andreopoulos B."/>
            <person name="Baker S."/>
            <person name="Barry K."/>
            <person name="Bills G."/>
            <person name="Bluhm B."/>
            <person name="Cannon C."/>
            <person name="Castanera R."/>
            <person name="Culley D."/>
            <person name="Daum C."/>
            <person name="Ezra D."/>
            <person name="Gonzalez J."/>
            <person name="Henrissat B."/>
            <person name="Kuo A."/>
            <person name="Liang C."/>
            <person name="Lipzen A."/>
            <person name="Lutzoni F."/>
            <person name="Magnuson J."/>
            <person name="Mondo S."/>
            <person name="Nolan M."/>
            <person name="Ohm R."/>
            <person name="Pangilinan J."/>
            <person name="Park H.-J."/>
            <person name="Ramirez L."/>
            <person name="Alfaro M."/>
            <person name="Sun H."/>
            <person name="Tritt A."/>
            <person name="Yoshinaga Y."/>
            <person name="Zwiers L.-H."/>
            <person name="Turgeon B."/>
            <person name="Goodwin S."/>
            <person name="Spatafora J."/>
            <person name="Crous P."/>
            <person name="Grigoriev I."/>
        </authorList>
    </citation>
    <scope>NUCLEOTIDE SEQUENCE</scope>
    <source>
        <strain evidence="11">CBS 125425</strain>
    </source>
</reference>
<dbReference type="PANTHER" id="PTHR24305">
    <property type="entry name" value="CYTOCHROME P450"/>
    <property type="match status" value="1"/>
</dbReference>
<protein>
    <submittedName>
        <fullName evidence="11">Cytochrome P450</fullName>
    </submittedName>
</protein>
<evidence type="ECO:0000256" key="10">
    <source>
        <dbReference type="SAM" id="MobiDB-lite"/>
    </source>
</evidence>
<dbReference type="GO" id="GO:0004497">
    <property type="term" value="F:monooxygenase activity"/>
    <property type="evidence" value="ECO:0007669"/>
    <property type="project" value="UniProtKB-KW"/>
</dbReference>
<dbReference type="CDD" id="cd11058">
    <property type="entry name" value="CYP60B-like"/>
    <property type="match status" value="1"/>
</dbReference>
<evidence type="ECO:0000256" key="2">
    <source>
        <dbReference type="ARBA" id="ARBA00010617"/>
    </source>
</evidence>
<accession>A0A9P4UXY4</accession>
<dbReference type="PRINTS" id="PR00385">
    <property type="entry name" value="P450"/>
</dbReference>
<keyword evidence="12" id="KW-1185">Reference proteome</keyword>
<dbReference type="PANTHER" id="PTHR24305:SF230">
    <property type="entry name" value="P450, PUTATIVE (EUROFUNG)-RELATED"/>
    <property type="match status" value="1"/>
</dbReference>
<dbReference type="InterPro" id="IPR017972">
    <property type="entry name" value="Cyt_P450_CS"/>
</dbReference>
<dbReference type="PRINTS" id="PR00463">
    <property type="entry name" value="EP450I"/>
</dbReference>
<dbReference type="GO" id="GO:0016705">
    <property type="term" value="F:oxidoreductase activity, acting on paired donors, with incorporation or reduction of molecular oxygen"/>
    <property type="evidence" value="ECO:0007669"/>
    <property type="project" value="InterPro"/>
</dbReference>
<comment type="cofactor">
    <cofactor evidence="1 8">
        <name>heme</name>
        <dbReference type="ChEBI" id="CHEBI:30413"/>
    </cofactor>
</comment>
<comment type="caution">
    <text evidence="11">The sequence shown here is derived from an EMBL/GenBank/DDBJ whole genome shotgun (WGS) entry which is preliminary data.</text>
</comment>
<dbReference type="InterPro" id="IPR002401">
    <property type="entry name" value="Cyt_P450_E_grp-I"/>
</dbReference>
<dbReference type="Proteomes" id="UP000799444">
    <property type="component" value="Unassembled WGS sequence"/>
</dbReference>
<comment type="similarity">
    <text evidence="2 9">Belongs to the cytochrome P450 family.</text>
</comment>
<gene>
    <name evidence="11" type="ORF">EJ04DRAFT_546699</name>
</gene>
<evidence type="ECO:0000313" key="11">
    <source>
        <dbReference type="EMBL" id="KAF2728640.1"/>
    </source>
</evidence>
<dbReference type="Pfam" id="PF00067">
    <property type="entry name" value="p450"/>
    <property type="match status" value="1"/>
</dbReference>
<evidence type="ECO:0000256" key="8">
    <source>
        <dbReference type="PIRSR" id="PIRSR602401-1"/>
    </source>
</evidence>
<feature type="binding site" description="axial binding residue" evidence="8">
    <location>
        <position position="480"/>
    </location>
    <ligand>
        <name>heme</name>
        <dbReference type="ChEBI" id="CHEBI:30413"/>
    </ligand>
    <ligandPart>
        <name>Fe</name>
        <dbReference type="ChEBI" id="CHEBI:18248"/>
    </ligandPart>
</feature>
<feature type="region of interest" description="Disordered" evidence="10">
    <location>
        <begin position="1"/>
        <end position="48"/>
    </location>
</feature>
<dbReference type="AlphaFoldDB" id="A0A9P4UXY4"/>
<dbReference type="InterPro" id="IPR036396">
    <property type="entry name" value="Cyt_P450_sf"/>
</dbReference>
<dbReference type="GO" id="GO:0005506">
    <property type="term" value="F:iron ion binding"/>
    <property type="evidence" value="ECO:0007669"/>
    <property type="project" value="InterPro"/>
</dbReference>
<sequence>MWRESGVTTYPREESRRRQRRRGARPQHQGHGRLESCGSGSGGSESATTNCSKAHAFSVVYAIYNIYFHSLSKYPGPKRWAATRLTYIFSLWSGWLHRDVRDLHEQYGDIVRIAPDELSFARPQAWQDIYANEPGRPAFPKSALWHGAAKGRPPSVLNAIDIKLHSRFRRAMDPAFTEKAIRMQEPIIQSHVRLLISKLDQMASSDSQCAIVDILRWISFVVFDEIGDLGFGEPFGCLESSEHHPWCSMIFSSLRAATYRVTLRYYPAINWLMGFAIPKSVVKKGMEHWQMSVDKINRRLNLEKDRPDIISMIKRDEEGVDGITYPEMLATSSVLIIAGSDGTISVLNGTIYHLVRSPDKLAILAAEIRSAFKSEEDISLSTLRDFPYLKAVLNEAMRMCNPTPVGAPRIVPPGGGTVCGERLSEGVYVNVHSLTVSRSPKLWHDSDAFRPERWLDNKSPEFAMDQQNAIQPFGVGPRSCAGRLLAWAEMRLILARLIWRFNLLPTDTEAGRMEWDQQRTFTVLERQPFEVRLKRREGVEAMD</sequence>
<dbReference type="OrthoDB" id="1470350at2759"/>
<name>A0A9P4UXY4_9PLEO</name>
<dbReference type="SUPFAM" id="SSF48264">
    <property type="entry name" value="Cytochrome P450"/>
    <property type="match status" value="1"/>
</dbReference>
<evidence type="ECO:0000256" key="6">
    <source>
        <dbReference type="ARBA" id="ARBA00023004"/>
    </source>
</evidence>
<dbReference type="Gene3D" id="1.10.630.10">
    <property type="entry name" value="Cytochrome P450"/>
    <property type="match status" value="1"/>
</dbReference>